<name>A0A811YCN1_NYCPR</name>
<comment type="caution">
    <text evidence="2">The sequence shown here is derived from an EMBL/GenBank/DDBJ whole genome shotgun (WGS) entry which is preliminary data.</text>
</comment>
<proteinExistence type="predicted"/>
<feature type="region of interest" description="Disordered" evidence="1">
    <location>
        <begin position="99"/>
        <end position="131"/>
    </location>
</feature>
<dbReference type="PANTHER" id="PTHR31993:SF6">
    <property type="entry name" value="UBA-LIKE DOMAIN-CONTAINING PROTEIN 2"/>
    <property type="match status" value="1"/>
</dbReference>
<dbReference type="Gene3D" id="1.10.8.10">
    <property type="entry name" value="DNA helicase RuvA subunit, C-terminal domain"/>
    <property type="match status" value="1"/>
</dbReference>
<reference evidence="2" key="1">
    <citation type="submission" date="2020-12" db="EMBL/GenBank/DDBJ databases">
        <authorList>
            <consortium name="Molecular Ecology Group"/>
        </authorList>
    </citation>
    <scope>NUCLEOTIDE SEQUENCE</scope>
    <source>
        <strain evidence="2">TBG_1078</strain>
    </source>
</reference>
<evidence type="ECO:0000313" key="2">
    <source>
        <dbReference type="EMBL" id="CAD7675261.1"/>
    </source>
</evidence>
<feature type="compositionally biased region" description="Polar residues" evidence="1">
    <location>
        <begin position="99"/>
        <end position="110"/>
    </location>
</feature>
<evidence type="ECO:0000313" key="3">
    <source>
        <dbReference type="Proteomes" id="UP000645828"/>
    </source>
</evidence>
<dbReference type="Proteomes" id="UP000645828">
    <property type="component" value="Unassembled WGS sequence"/>
</dbReference>
<sequence length="131" mass="14449">MLVNMDQLWHQVIINQFMLGVGCTANQANSCCRLRVPPATHLPYIPPNLPDPLAMFSKRHASEGFQSSNSPMTAVTCSPPANFSPFWAWSPSSHQATWIPPTSITHSQLGPQEHSRGASGRKPWLQQMASN</sequence>
<dbReference type="EMBL" id="CAJHUB010000675">
    <property type="protein sequence ID" value="CAD7675261.1"/>
    <property type="molecule type" value="Genomic_DNA"/>
</dbReference>
<evidence type="ECO:0000256" key="1">
    <source>
        <dbReference type="SAM" id="MobiDB-lite"/>
    </source>
</evidence>
<gene>
    <name evidence="2" type="ORF">NYPRO_LOCUS8056</name>
</gene>
<dbReference type="InterPro" id="IPR039310">
    <property type="entry name" value="UBALD1/2"/>
</dbReference>
<accession>A0A811YCN1</accession>
<dbReference type="PANTHER" id="PTHR31993">
    <property type="entry name" value="UBA-LIKE DOMAIN-CONTAINING PROTEIN 2"/>
    <property type="match status" value="1"/>
</dbReference>
<dbReference type="AlphaFoldDB" id="A0A811YCN1"/>
<protein>
    <submittedName>
        <fullName evidence="2">(raccoon dog) hypothetical protein</fullName>
    </submittedName>
</protein>
<keyword evidence="3" id="KW-1185">Reference proteome</keyword>
<organism evidence="2 3">
    <name type="scientific">Nyctereutes procyonoides</name>
    <name type="common">Raccoon dog</name>
    <name type="synonym">Canis procyonoides</name>
    <dbReference type="NCBI Taxonomy" id="34880"/>
    <lineage>
        <taxon>Eukaryota</taxon>
        <taxon>Metazoa</taxon>
        <taxon>Chordata</taxon>
        <taxon>Craniata</taxon>
        <taxon>Vertebrata</taxon>
        <taxon>Euteleostomi</taxon>
        <taxon>Mammalia</taxon>
        <taxon>Eutheria</taxon>
        <taxon>Laurasiatheria</taxon>
        <taxon>Carnivora</taxon>
        <taxon>Caniformia</taxon>
        <taxon>Canidae</taxon>
        <taxon>Nyctereutes</taxon>
    </lineage>
</organism>